<keyword evidence="3" id="KW-1185">Reference proteome</keyword>
<accession>A0A9P7RM09</accession>
<gene>
    <name evidence="2" type="ORF">E1B28_003465</name>
</gene>
<evidence type="ECO:0000256" key="1">
    <source>
        <dbReference type="SAM" id="MobiDB-lite"/>
    </source>
</evidence>
<evidence type="ECO:0000313" key="3">
    <source>
        <dbReference type="Proteomes" id="UP001049176"/>
    </source>
</evidence>
<feature type="compositionally biased region" description="Polar residues" evidence="1">
    <location>
        <begin position="83"/>
        <end position="96"/>
    </location>
</feature>
<evidence type="ECO:0000313" key="2">
    <source>
        <dbReference type="EMBL" id="KAG7085935.1"/>
    </source>
</evidence>
<protein>
    <submittedName>
        <fullName evidence="2">Uncharacterized protein</fullName>
    </submittedName>
</protein>
<dbReference type="AlphaFoldDB" id="A0A9P7RM09"/>
<sequence length="194" mass="21587">MKDTTSSHIVSLRSLTASNHWGTSTTYRPALNLRKVAHLIRQYHDDTDDASVPEPETTGKGKKRARSPSSDETCDRKRLKTISGVSATHDGPNQNNPYPIPFMKYPLFSGWKPTSPVRSSPDGPIHSVPVFHHVFDIQLMKLDHSVEFVTAAVLVAFLVIQLPPRVNTTQRSATIDINHSTSVEEYAPTCHLVH</sequence>
<dbReference type="Proteomes" id="UP001049176">
    <property type="component" value="Chromosome 11"/>
</dbReference>
<name>A0A9P7RM09_9AGAR</name>
<dbReference type="EMBL" id="CM032191">
    <property type="protein sequence ID" value="KAG7085935.1"/>
    <property type="molecule type" value="Genomic_DNA"/>
</dbReference>
<organism evidence="2 3">
    <name type="scientific">Marasmius oreades</name>
    <name type="common">fairy-ring Marasmius</name>
    <dbReference type="NCBI Taxonomy" id="181124"/>
    <lineage>
        <taxon>Eukaryota</taxon>
        <taxon>Fungi</taxon>
        <taxon>Dikarya</taxon>
        <taxon>Basidiomycota</taxon>
        <taxon>Agaricomycotina</taxon>
        <taxon>Agaricomycetes</taxon>
        <taxon>Agaricomycetidae</taxon>
        <taxon>Agaricales</taxon>
        <taxon>Marasmiineae</taxon>
        <taxon>Marasmiaceae</taxon>
        <taxon>Marasmius</taxon>
    </lineage>
</organism>
<comment type="caution">
    <text evidence="2">The sequence shown here is derived from an EMBL/GenBank/DDBJ whole genome shotgun (WGS) entry which is preliminary data.</text>
</comment>
<dbReference type="GeneID" id="66072541"/>
<dbReference type="RefSeq" id="XP_043002406.1">
    <property type="nucleotide sequence ID" value="XM_043160449.1"/>
</dbReference>
<feature type="region of interest" description="Disordered" evidence="1">
    <location>
        <begin position="44"/>
        <end position="96"/>
    </location>
</feature>
<proteinExistence type="predicted"/>
<reference evidence="2" key="1">
    <citation type="journal article" date="2021" name="Genome Biol. Evol.">
        <title>The assembled and annotated genome of the fairy-ring fungus Marasmius oreades.</title>
        <authorList>
            <person name="Hiltunen M."/>
            <person name="Ament-Velasquez S.L."/>
            <person name="Johannesson H."/>
        </authorList>
    </citation>
    <scope>NUCLEOTIDE SEQUENCE</scope>
    <source>
        <strain evidence="2">03SP1</strain>
    </source>
</reference>